<evidence type="ECO:0000256" key="1">
    <source>
        <dbReference type="SAM" id="Phobius"/>
    </source>
</evidence>
<organism evidence="2 3">
    <name type="scientific">Candida albicans P78048</name>
    <dbReference type="NCBI Taxonomy" id="1094989"/>
    <lineage>
        <taxon>Eukaryota</taxon>
        <taxon>Fungi</taxon>
        <taxon>Dikarya</taxon>
        <taxon>Ascomycota</taxon>
        <taxon>Saccharomycotina</taxon>
        <taxon>Pichiomycetes</taxon>
        <taxon>Debaryomycetaceae</taxon>
        <taxon>Candida/Lodderomyces clade</taxon>
        <taxon>Candida</taxon>
    </lineage>
</organism>
<protein>
    <submittedName>
        <fullName evidence="2">Uncharacterized protein</fullName>
    </submittedName>
</protein>
<sequence length="72" mass="8481">MLVGMGVYLVGDLVYTLYYILLFVVCIFCSQITQFCCSCCRHLSFTFTFMFEDEYSVSYFTAIFHNYNTPLF</sequence>
<comment type="caution">
    <text evidence="2">The sequence shown here is derived from an EMBL/GenBank/DDBJ whole genome shotgun (WGS) entry which is preliminary data.</text>
</comment>
<keyword evidence="1" id="KW-0812">Transmembrane</keyword>
<name>A0AB34PNF7_CANAX</name>
<dbReference type="Proteomes" id="UP000030161">
    <property type="component" value="Unassembled WGS sequence"/>
</dbReference>
<dbReference type="EMBL" id="AJIX01000031">
    <property type="protein sequence ID" value="KGR07802.1"/>
    <property type="molecule type" value="Genomic_DNA"/>
</dbReference>
<evidence type="ECO:0000313" key="3">
    <source>
        <dbReference type="Proteomes" id="UP000030161"/>
    </source>
</evidence>
<gene>
    <name evidence="2" type="ORF">MG3_04357</name>
</gene>
<evidence type="ECO:0000313" key="2">
    <source>
        <dbReference type="EMBL" id="KGR07802.1"/>
    </source>
</evidence>
<feature type="transmembrane region" description="Helical" evidence="1">
    <location>
        <begin position="7"/>
        <end position="33"/>
    </location>
</feature>
<keyword evidence="1" id="KW-0472">Membrane</keyword>
<reference evidence="2 3" key="1">
    <citation type="submission" date="2013-12" db="EMBL/GenBank/DDBJ databases">
        <title>The Genome Sequence of Candida albicans P78048.</title>
        <authorList>
            <consortium name="The Broad Institute Genome Sequencing Platform"/>
            <consortium name="The Broad Institute Genome Sequencing Center for Infectious Disease"/>
            <person name="Cuomo C."/>
            <person name="Bennett R."/>
            <person name="Hirakawa M."/>
            <person name="Noverr M."/>
            <person name="Mitchell A."/>
            <person name="Young S.K."/>
            <person name="Zeng Q."/>
            <person name="Gargeya S."/>
            <person name="Fitzgerald M."/>
            <person name="Abouelleil A."/>
            <person name="Alvarado L."/>
            <person name="Berlin A.M."/>
            <person name="Chapman S.B."/>
            <person name="Dewar J."/>
            <person name="Goldberg J."/>
            <person name="Griggs A."/>
            <person name="Gujja S."/>
            <person name="Hansen M."/>
            <person name="Howarth C."/>
            <person name="Imamovic A."/>
            <person name="Larimer J."/>
            <person name="McCowan C."/>
            <person name="Murphy C."/>
            <person name="Pearson M."/>
            <person name="Priest M."/>
            <person name="Roberts A."/>
            <person name="Saif S."/>
            <person name="Shea T."/>
            <person name="Sykes S."/>
            <person name="Wortman J."/>
            <person name="Nusbaum C."/>
            <person name="Birren B."/>
        </authorList>
    </citation>
    <scope>NUCLEOTIDE SEQUENCE [LARGE SCALE GENOMIC DNA]</scope>
    <source>
        <strain evidence="2 3">P78048</strain>
    </source>
</reference>
<accession>A0AB34PNF7</accession>
<dbReference type="AlphaFoldDB" id="A0AB34PNF7"/>
<proteinExistence type="predicted"/>
<keyword evidence="1" id="KW-1133">Transmembrane helix</keyword>